<evidence type="ECO:0000313" key="2">
    <source>
        <dbReference type="EMBL" id="TLV01522.1"/>
    </source>
</evidence>
<dbReference type="Proteomes" id="UP000306402">
    <property type="component" value="Unassembled WGS sequence"/>
</dbReference>
<comment type="caution">
    <text evidence="2">The sequence shown here is derived from an EMBL/GenBank/DDBJ whole genome shotgun (WGS) entry which is preliminary data.</text>
</comment>
<feature type="signal peptide" evidence="1">
    <location>
        <begin position="1"/>
        <end position="19"/>
    </location>
</feature>
<dbReference type="EMBL" id="VCEJ01000004">
    <property type="protein sequence ID" value="TLV01522.1"/>
    <property type="molecule type" value="Genomic_DNA"/>
</dbReference>
<dbReference type="OrthoDB" id="9800230at2"/>
<sequence>MRMTMILLINLLLTAQLFAQSGIELYNPGERAVTETVIEIPWKTVLKAYPKIDTTQLQVLSGGENIPYQLERQGKSNVQNLLVQLSIEAKKSVTITFKKAKPAPVVPKAFCRFVPERFDDFAWENDRIAFRIYGAALNGRADNAYGTDIWAKRTSDLVLDKWYKQNDYHKDHGEGLDYYQVGLTLGAGDIGVFLKDSIQFIHNYRSYEILDNGPLRATFRVNFDPHTFNGTTVHEERTVSLDAGSQLSKVQVRMQHSFKNKLPVVVGITLRAEKSSLLLDETAGVLGYWEPRHGDDGTLGIGCVFPTLPRSMFEKYAHGLARLDVASGETLTYYTGGAWDKAGRISSSGAWFDYLKMFAQQVKSPIAIKVK</sequence>
<evidence type="ECO:0000256" key="1">
    <source>
        <dbReference type="SAM" id="SignalP"/>
    </source>
</evidence>
<dbReference type="RefSeq" id="WP_138366893.1">
    <property type="nucleotide sequence ID" value="NZ_VCEJ01000004.1"/>
</dbReference>
<protein>
    <submittedName>
        <fullName evidence="2">DUF4861 domain-containing protein</fullName>
    </submittedName>
</protein>
<organism evidence="2 3">
    <name type="scientific">Dyadobacter luticola</name>
    <dbReference type="NCBI Taxonomy" id="1979387"/>
    <lineage>
        <taxon>Bacteria</taxon>
        <taxon>Pseudomonadati</taxon>
        <taxon>Bacteroidota</taxon>
        <taxon>Cytophagia</taxon>
        <taxon>Cytophagales</taxon>
        <taxon>Spirosomataceae</taxon>
        <taxon>Dyadobacter</taxon>
    </lineage>
</organism>
<evidence type="ECO:0000313" key="3">
    <source>
        <dbReference type="Proteomes" id="UP000306402"/>
    </source>
</evidence>
<keyword evidence="3" id="KW-1185">Reference proteome</keyword>
<feature type="chain" id="PRO_5024389340" evidence="1">
    <location>
        <begin position="20"/>
        <end position="371"/>
    </location>
</feature>
<proteinExistence type="predicted"/>
<keyword evidence="1" id="KW-0732">Signal</keyword>
<dbReference type="AlphaFoldDB" id="A0A5R9KYY5"/>
<dbReference type="Pfam" id="PF16153">
    <property type="entry name" value="DUF4861"/>
    <property type="match status" value="1"/>
</dbReference>
<accession>A0A5R9KYY5</accession>
<reference evidence="2 3" key="1">
    <citation type="submission" date="2019-05" db="EMBL/GenBank/DDBJ databases">
        <authorList>
            <person name="Qu J.-H."/>
        </authorList>
    </citation>
    <scope>NUCLEOTIDE SEQUENCE [LARGE SCALE GENOMIC DNA]</scope>
    <source>
        <strain evidence="2 3">T17</strain>
    </source>
</reference>
<gene>
    <name evidence="2" type="ORF">FEN17_19040</name>
</gene>
<name>A0A5R9KYY5_9BACT</name>
<dbReference type="InterPro" id="IPR032342">
    <property type="entry name" value="DUF4861"/>
</dbReference>